<dbReference type="InterPro" id="IPR011009">
    <property type="entry name" value="Kinase-like_dom_sf"/>
</dbReference>
<keyword evidence="8" id="KW-0804">Transcription</keyword>
<feature type="compositionally biased region" description="Basic and acidic residues" evidence="10">
    <location>
        <begin position="1"/>
        <end position="23"/>
    </location>
</feature>
<evidence type="ECO:0000313" key="14">
    <source>
        <dbReference type="Proteomes" id="UP001604277"/>
    </source>
</evidence>
<keyword evidence="9" id="KW-0539">Nucleus</keyword>
<dbReference type="PROSITE" id="PS50011">
    <property type="entry name" value="PROTEIN_KINASE_DOM"/>
    <property type="match status" value="1"/>
</dbReference>
<proteinExistence type="predicted"/>
<feature type="compositionally biased region" description="Polar residues" evidence="10">
    <location>
        <begin position="24"/>
        <end position="48"/>
    </location>
</feature>
<dbReference type="Gene3D" id="1.10.510.10">
    <property type="entry name" value="Transferase(Phosphotransferase) domain 1"/>
    <property type="match status" value="1"/>
</dbReference>
<dbReference type="InterPro" id="IPR000719">
    <property type="entry name" value="Prot_kinase_dom"/>
</dbReference>
<dbReference type="CDD" id="cd18914">
    <property type="entry name" value="bHLH_AtORG2_like"/>
    <property type="match status" value="1"/>
</dbReference>
<organism evidence="13 14">
    <name type="scientific">Forsythia ovata</name>
    <dbReference type="NCBI Taxonomy" id="205694"/>
    <lineage>
        <taxon>Eukaryota</taxon>
        <taxon>Viridiplantae</taxon>
        <taxon>Streptophyta</taxon>
        <taxon>Embryophyta</taxon>
        <taxon>Tracheophyta</taxon>
        <taxon>Spermatophyta</taxon>
        <taxon>Magnoliopsida</taxon>
        <taxon>eudicotyledons</taxon>
        <taxon>Gunneridae</taxon>
        <taxon>Pentapetalae</taxon>
        <taxon>asterids</taxon>
        <taxon>lamiids</taxon>
        <taxon>Lamiales</taxon>
        <taxon>Oleaceae</taxon>
        <taxon>Forsythieae</taxon>
        <taxon>Forsythia</taxon>
    </lineage>
</organism>
<name>A0ABD1X2J3_9LAMI</name>
<dbReference type="SUPFAM" id="SSF47459">
    <property type="entry name" value="HLH, helix-loop-helix DNA-binding domain"/>
    <property type="match status" value="1"/>
</dbReference>
<dbReference type="PROSITE" id="PS50888">
    <property type="entry name" value="BHLH"/>
    <property type="match status" value="1"/>
</dbReference>
<dbReference type="Pfam" id="PF00010">
    <property type="entry name" value="HLH"/>
    <property type="match status" value="1"/>
</dbReference>
<dbReference type="EMBL" id="JBFOLJ010000001">
    <property type="protein sequence ID" value="KAL2556007.1"/>
    <property type="molecule type" value="Genomic_DNA"/>
</dbReference>
<protein>
    <submittedName>
        <fullName evidence="13">Non-specific serine/threonine protein kinase</fullName>
    </submittedName>
</protein>
<evidence type="ECO:0000256" key="3">
    <source>
        <dbReference type="ARBA" id="ARBA00022679"/>
    </source>
</evidence>
<dbReference type="AlphaFoldDB" id="A0ABD1X2J3"/>
<keyword evidence="7" id="KW-0805">Transcription regulation</keyword>
<dbReference type="SUPFAM" id="SSF56112">
    <property type="entry name" value="Protein kinase-like (PK-like)"/>
    <property type="match status" value="1"/>
</dbReference>
<accession>A0ABD1X2J3</accession>
<dbReference type="Gene3D" id="4.10.280.10">
    <property type="entry name" value="Helix-loop-helix DNA-binding domain"/>
    <property type="match status" value="1"/>
</dbReference>
<keyword evidence="4" id="KW-0547">Nucleotide-binding</keyword>
<comment type="subcellular location">
    <subcellularLocation>
        <location evidence="1">Nucleus</location>
    </subcellularLocation>
</comment>
<evidence type="ECO:0000256" key="6">
    <source>
        <dbReference type="ARBA" id="ARBA00022840"/>
    </source>
</evidence>
<keyword evidence="2 13" id="KW-0723">Serine/threonine-protein kinase</keyword>
<dbReference type="InterPro" id="IPR036638">
    <property type="entry name" value="HLH_DNA-bd_sf"/>
</dbReference>
<keyword evidence="3" id="KW-0808">Transferase</keyword>
<evidence type="ECO:0000256" key="9">
    <source>
        <dbReference type="ARBA" id="ARBA00023242"/>
    </source>
</evidence>
<evidence type="ECO:0000259" key="11">
    <source>
        <dbReference type="PROSITE" id="PS50011"/>
    </source>
</evidence>
<feature type="region of interest" description="Disordered" evidence="10">
    <location>
        <begin position="1"/>
        <end position="51"/>
    </location>
</feature>
<evidence type="ECO:0000256" key="8">
    <source>
        <dbReference type="ARBA" id="ARBA00023163"/>
    </source>
</evidence>
<dbReference type="InterPro" id="IPR011598">
    <property type="entry name" value="bHLH_dom"/>
</dbReference>
<dbReference type="GO" id="GO:0004674">
    <property type="term" value="F:protein serine/threonine kinase activity"/>
    <property type="evidence" value="ECO:0007669"/>
    <property type="project" value="UniProtKB-KW"/>
</dbReference>
<evidence type="ECO:0000256" key="4">
    <source>
        <dbReference type="ARBA" id="ARBA00022741"/>
    </source>
</evidence>
<dbReference type="GO" id="GO:0005634">
    <property type="term" value="C:nucleus"/>
    <property type="evidence" value="ECO:0007669"/>
    <property type="project" value="UniProtKB-SubCell"/>
</dbReference>
<keyword evidence="14" id="KW-1185">Reference proteome</keyword>
<evidence type="ECO:0000259" key="12">
    <source>
        <dbReference type="PROSITE" id="PS50888"/>
    </source>
</evidence>
<dbReference type="GO" id="GO:0005524">
    <property type="term" value="F:ATP binding"/>
    <property type="evidence" value="ECO:0007669"/>
    <property type="project" value="UniProtKB-KW"/>
</dbReference>
<evidence type="ECO:0000313" key="13">
    <source>
        <dbReference type="EMBL" id="KAL2556007.1"/>
    </source>
</evidence>
<gene>
    <name evidence="13" type="ORF">Fot_00746</name>
</gene>
<dbReference type="Proteomes" id="UP001604277">
    <property type="component" value="Unassembled WGS sequence"/>
</dbReference>
<keyword evidence="5 13" id="KW-0418">Kinase</keyword>
<dbReference type="PANTHER" id="PTHR43895:SF151">
    <property type="entry name" value="CBL-INTERACTING SERINE_THREONINE-PROTEIN KINASE 11"/>
    <property type="match status" value="1"/>
</dbReference>
<keyword evidence="6" id="KW-0067">ATP-binding</keyword>
<comment type="caution">
    <text evidence="13">The sequence shown here is derived from an EMBL/GenBank/DDBJ whole genome shotgun (WGS) entry which is preliminary data.</text>
</comment>
<dbReference type="SMART" id="SM00220">
    <property type="entry name" value="S_TKc"/>
    <property type="match status" value="1"/>
</dbReference>
<reference evidence="14" key="1">
    <citation type="submission" date="2024-07" db="EMBL/GenBank/DDBJ databases">
        <title>Two chromosome-level genome assemblies of Korean endemic species Abeliophyllum distichum and Forsythia ovata (Oleaceae).</title>
        <authorList>
            <person name="Jang H."/>
        </authorList>
    </citation>
    <scope>NUCLEOTIDE SEQUENCE [LARGE SCALE GENOMIC DNA]</scope>
</reference>
<evidence type="ECO:0000256" key="10">
    <source>
        <dbReference type="SAM" id="MobiDB-lite"/>
    </source>
</evidence>
<evidence type="ECO:0000256" key="2">
    <source>
        <dbReference type="ARBA" id="ARBA00022527"/>
    </source>
</evidence>
<sequence length="392" mass="43821">MEDDAAKPPSVIKEDEIPKDDHTSQYNSNPSTSSWKKGLQKSSGIQENNESDIRKLIHRDIERQRRQEMANLYASLRSLVPLEYLKGKKSISDLMQEAENYITDTKKNIKKLGLLRDKLKMLSNSGNLNSKVVGSSSSYSPDIVTMNPCLDGVEILISCFKEEGFPLSKVLTELLGRGLHVVNCLFEGEIEEFPRLEEALGIEERKLPLWLIILVSLSCSTDISMLAMPEIEQFFVAPPVAAIAFTTKNALFNKYELGRLLGYGAFAKGGELFAKVAKGRFGEYLSRKYFQQLISTLSYCHSCSIYNCDLKPKNLLLDENGDMKIFDFGLCDVIEQIHPNGLLHMLCGTPAYVAPKILAKKGYDGAKIDVLSSGIILFVLTADFLPFNDPIR</sequence>
<feature type="domain" description="BHLH" evidence="12">
    <location>
        <begin position="53"/>
        <end position="105"/>
    </location>
</feature>
<evidence type="ECO:0000256" key="1">
    <source>
        <dbReference type="ARBA" id="ARBA00004123"/>
    </source>
</evidence>
<dbReference type="Pfam" id="PF00069">
    <property type="entry name" value="Pkinase"/>
    <property type="match status" value="1"/>
</dbReference>
<dbReference type="PANTHER" id="PTHR43895">
    <property type="entry name" value="CALCIUM/CALMODULIN-DEPENDENT PROTEIN KINASE KINASE-RELATED"/>
    <property type="match status" value="1"/>
</dbReference>
<evidence type="ECO:0000256" key="7">
    <source>
        <dbReference type="ARBA" id="ARBA00023015"/>
    </source>
</evidence>
<evidence type="ECO:0000256" key="5">
    <source>
        <dbReference type="ARBA" id="ARBA00022777"/>
    </source>
</evidence>
<feature type="domain" description="Protein kinase" evidence="11">
    <location>
        <begin position="179"/>
        <end position="392"/>
    </location>
</feature>